<accession>A0A6N8KVI5</accession>
<keyword evidence="2" id="KW-1185">Reference proteome</keyword>
<organism evidence="1 2">
    <name type="scientific">Sphingobacterium humi</name>
    <dbReference type="NCBI Taxonomy" id="1796905"/>
    <lineage>
        <taxon>Bacteria</taxon>
        <taxon>Pseudomonadati</taxon>
        <taxon>Bacteroidota</taxon>
        <taxon>Sphingobacteriia</taxon>
        <taxon>Sphingobacteriales</taxon>
        <taxon>Sphingobacteriaceae</taxon>
        <taxon>Sphingobacterium</taxon>
    </lineage>
</organism>
<dbReference type="Pfam" id="PF07166">
    <property type="entry name" value="DUF1398"/>
    <property type="match status" value="1"/>
</dbReference>
<dbReference type="EMBL" id="WSQA01000002">
    <property type="protein sequence ID" value="MVZ61137.1"/>
    <property type="molecule type" value="Genomic_DNA"/>
</dbReference>
<dbReference type="InterPro" id="IPR009833">
    <property type="entry name" value="DUF1398"/>
</dbReference>
<proteinExistence type="predicted"/>
<dbReference type="SUPFAM" id="SSF160419">
    <property type="entry name" value="YdfO-like"/>
    <property type="match status" value="1"/>
</dbReference>
<evidence type="ECO:0000313" key="2">
    <source>
        <dbReference type="Proteomes" id="UP000435036"/>
    </source>
</evidence>
<dbReference type="Gene3D" id="3.30.1810.10">
    <property type="entry name" value="YdfO-like"/>
    <property type="match status" value="1"/>
</dbReference>
<dbReference type="RefSeq" id="WP_160367780.1">
    <property type="nucleotide sequence ID" value="NZ_WSQA01000002.1"/>
</dbReference>
<dbReference type="InterPro" id="IPR036696">
    <property type="entry name" value="YdfO-like_sf"/>
</dbReference>
<dbReference type="Proteomes" id="UP000435036">
    <property type="component" value="Unassembled WGS sequence"/>
</dbReference>
<protein>
    <submittedName>
        <fullName evidence="1">DUF1398 domain-containing protein</fullName>
    </submittedName>
</protein>
<sequence length="129" mass="14395">MFTISQIEAAQAKVQTGADFPAYLHDIKQLGVIAFTFEVSSSRETYIGNEGFQVSSVAKYEEINIAPAVNAIQFQRELKEHQEGKSDFPYFIQMCAAQGIASWKVDLLARTCCYYDLQGGEVFIELIPA</sequence>
<dbReference type="AlphaFoldDB" id="A0A6N8KVI5"/>
<comment type="caution">
    <text evidence="1">The sequence shown here is derived from an EMBL/GenBank/DDBJ whole genome shotgun (WGS) entry which is preliminary data.</text>
</comment>
<evidence type="ECO:0000313" key="1">
    <source>
        <dbReference type="EMBL" id="MVZ61137.1"/>
    </source>
</evidence>
<name>A0A6N8KVI5_9SPHI</name>
<dbReference type="OrthoDB" id="1550456at2"/>
<gene>
    <name evidence="1" type="ORF">GQF63_03795</name>
</gene>
<reference evidence="1 2" key="1">
    <citation type="submission" date="2019-12" db="EMBL/GenBank/DDBJ databases">
        <authorList>
            <person name="Dong K."/>
        </authorList>
    </citation>
    <scope>NUCLEOTIDE SEQUENCE [LARGE SCALE GENOMIC DNA]</scope>
    <source>
        <strain evidence="1 2">JCM 31225</strain>
    </source>
</reference>